<proteinExistence type="predicted"/>
<dbReference type="EMBL" id="JABSTR010000011">
    <property type="protein sequence ID" value="KAH9381956.1"/>
    <property type="molecule type" value="Genomic_DNA"/>
</dbReference>
<protein>
    <submittedName>
        <fullName evidence="2">Uncharacterized protein</fullName>
    </submittedName>
</protein>
<accession>A0A9J6H5K5</accession>
<dbReference type="VEuPathDB" id="VectorBase:HLOH_040292"/>
<evidence type="ECO:0000313" key="3">
    <source>
        <dbReference type="Proteomes" id="UP000821853"/>
    </source>
</evidence>
<sequence>MTNRIGKTPVGGDCLRRKEGASLYQAPELRRWPSRPLPIEACKERRRRWCWRQPTLGDGGQSDVEGEERFETASRRERTGVRDSFESRWPFEIEGPTRRPAREHRPQGGLCQPVSRA</sequence>
<comment type="caution">
    <text evidence="2">The sequence shown here is derived from an EMBL/GenBank/DDBJ whole genome shotgun (WGS) entry which is preliminary data.</text>
</comment>
<dbReference type="AlphaFoldDB" id="A0A9J6H5K5"/>
<keyword evidence="3" id="KW-1185">Reference proteome</keyword>
<reference evidence="2 3" key="1">
    <citation type="journal article" date="2020" name="Cell">
        <title>Large-Scale Comparative Analyses of Tick Genomes Elucidate Their Genetic Diversity and Vector Capacities.</title>
        <authorList>
            <consortium name="Tick Genome and Microbiome Consortium (TIGMIC)"/>
            <person name="Jia N."/>
            <person name="Wang J."/>
            <person name="Shi W."/>
            <person name="Du L."/>
            <person name="Sun Y."/>
            <person name="Zhan W."/>
            <person name="Jiang J.F."/>
            <person name="Wang Q."/>
            <person name="Zhang B."/>
            <person name="Ji P."/>
            <person name="Bell-Sakyi L."/>
            <person name="Cui X.M."/>
            <person name="Yuan T.T."/>
            <person name="Jiang B.G."/>
            <person name="Yang W.F."/>
            <person name="Lam T.T."/>
            <person name="Chang Q.C."/>
            <person name="Ding S.J."/>
            <person name="Wang X.J."/>
            <person name="Zhu J.G."/>
            <person name="Ruan X.D."/>
            <person name="Zhao L."/>
            <person name="Wei J.T."/>
            <person name="Ye R.Z."/>
            <person name="Que T.C."/>
            <person name="Du C.H."/>
            <person name="Zhou Y.H."/>
            <person name="Cheng J.X."/>
            <person name="Dai P.F."/>
            <person name="Guo W.B."/>
            <person name="Han X.H."/>
            <person name="Huang E.J."/>
            <person name="Li L.F."/>
            <person name="Wei W."/>
            <person name="Gao Y.C."/>
            <person name="Liu J.Z."/>
            <person name="Shao H.Z."/>
            <person name="Wang X."/>
            <person name="Wang C.C."/>
            <person name="Yang T.C."/>
            <person name="Huo Q.B."/>
            <person name="Li W."/>
            <person name="Chen H.Y."/>
            <person name="Chen S.E."/>
            <person name="Zhou L.G."/>
            <person name="Ni X.B."/>
            <person name="Tian J.H."/>
            <person name="Sheng Y."/>
            <person name="Liu T."/>
            <person name="Pan Y.S."/>
            <person name="Xia L.Y."/>
            <person name="Li J."/>
            <person name="Zhao F."/>
            <person name="Cao W.C."/>
        </authorList>
    </citation>
    <scope>NUCLEOTIDE SEQUENCE [LARGE SCALE GENOMIC DNA]</scope>
    <source>
        <strain evidence="2">HaeL-2018</strain>
    </source>
</reference>
<dbReference type="Proteomes" id="UP000821853">
    <property type="component" value="Chromosome 9"/>
</dbReference>
<feature type="compositionally biased region" description="Basic and acidic residues" evidence="1">
    <location>
        <begin position="67"/>
        <end position="97"/>
    </location>
</feature>
<gene>
    <name evidence="2" type="ORF">HPB48_013571</name>
</gene>
<name>A0A9J6H5K5_HAELO</name>
<organism evidence="2 3">
    <name type="scientific">Haemaphysalis longicornis</name>
    <name type="common">Bush tick</name>
    <dbReference type="NCBI Taxonomy" id="44386"/>
    <lineage>
        <taxon>Eukaryota</taxon>
        <taxon>Metazoa</taxon>
        <taxon>Ecdysozoa</taxon>
        <taxon>Arthropoda</taxon>
        <taxon>Chelicerata</taxon>
        <taxon>Arachnida</taxon>
        <taxon>Acari</taxon>
        <taxon>Parasitiformes</taxon>
        <taxon>Ixodida</taxon>
        <taxon>Ixodoidea</taxon>
        <taxon>Ixodidae</taxon>
        <taxon>Haemaphysalinae</taxon>
        <taxon>Haemaphysalis</taxon>
    </lineage>
</organism>
<feature type="region of interest" description="Disordered" evidence="1">
    <location>
        <begin position="55"/>
        <end position="117"/>
    </location>
</feature>
<evidence type="ECO:0000256" key="1">
    <source>
        <dbReference type="SAM" id="MobiDB-lite"/>
    </source>
</evidence>
<evidence type="ECO:0000313" key="2">
    <source>
        <dbReference type="EMBL" id="KAH9381956.1"/>
    </source>
</evidence>